<gene>
    <name evidence="3" type="ORF">OLC1_LOCUS3987</name>
</gene>
<dbReference type="Proteomes" id="UP001161247">
    <property type="component" value="Chromosome 1"/>
</dbReference>
<reference evidence="3" key="1">
    <citation type="submission" date="2023-03" db="EMBL/GenBank/DDBJ databases">
        <authorList>
            <person name="Julca I."/>
        </authorList>
    </citation>
    <scope>NUCLEOTIDE SEQUENCE</scope>
</reference>
<feature type="region of interest" description="Disordered" evidence="1">
    <location>
        <begin position="912"/>
        <end position="932"/>
    </location>
</feature>
<feature type="region of interest" description="Disordered" evidence="1">
    <location>
        <begin position="967"/>
        <end position="995"/>
    </location>
</feature>
<accession>A0AAV1C9U7</accession>
<feature type="region of interest" description="Disordered" evidence="1">
    <location>
        <begin position="1114"/>
        <end position="1282"/>
    </location>
</feature>
<evidence type="ECO:0000313" key="3">
    <source>
        <dbReference type="EMBL" id="CAI9092281.1"/>
    </source>
</evidence>
<keyword evidence="2" id="KW-1133">Transmembrane helix</keyword>
<feature type="compositionally biased region" description="Basic and acidic residues" evidence="1">
    <location>
        <begin position="1045"/>
        <end position="1058"/>
    </location>
</feature>
<dbReference type="PANTHER" id="PTHR34536:SF6">
    <property type="entry name" value="DENTIN SIALOPHOSPHOPROTEIN-LIKE PROTEIN"/>
    <property type="match status" value="1"/>
</dbReference>
<evidence type="ECO:0000256" key="2">
    <source>
        <dbReference type="SAM" id="Phobius"/>
    </source>
</evidence>
<feature type="transmembrane region" description="Helical" evidence="2">
    <location>
        <begin position="41"/>
        <end position="66"/>
    </location>
</feature>
<feature type="region of interest" description="Disordered" evidence="1">
    <location>
        <begin position="497"/>
        <end position="531"/>
    </location>
</feature>
<keyword evidence="2" id="KW-0472">Membrane</keyword>
<feature type="region of interest" description="Disordered" evidence="1">
    <location>
        <begin position="1028"/>
        <end position="1076"/>
    </location>
</feature>
<feature type="compositionally biased region" description="Basic and acidic residues" evidence="1">
    <location>
        <begin position="776"/>
        <end position="790"/>
    </location>
</feature>
<feature type="region of interest" description="Disordered" evidence="1">
    <location>
        <begin position="767"/>
        <end position="800"/>
    </location>
</feature>
<keyword evidence="2" id="KW-0812">Transmembrane</keyword>
<keyword evidence="4" id="KW-1185">Reference proteome</keyword>
<dbReference type="EMBL" id="OX459118">
    <property type="protein sequence ID" value="CAI9092281.1"/>
    <property type="molecule type" value="Genomic_DNA"/>
</dbReference>
<feature type="compositionally biased region" description="Basic residues" evidence="1">
    <location>
        <begin position="1128"/>
        <end position="1138"/>
    </location>
</feature>
<evidence type="ECO:0000256" key="1">
    <source>
        <dbReference type="SAM" id="MobiDB-lite"/>
    </source>
</evidence>
<proteinExistence type="predicted"/>
<evidence type="ECO:0000313" key="4">
    <source>
        <dbReference type="Proteomes" id="UP001161247"/>
    </source>
</evidence>
<sequence>MFRCGLASVGGEIGVMYGGLRRITPCLYPALLDLWRRMCGVLGCLCFLIDVLAWLHLFGVLSSALICGFGISKTRKAARGPLFKIPLFGGLFGGSFTKTRFCTCPGSLASSLEYSKKRKKLAEASCKTCGGRFAVDGIGAISRNMVGTVGLEVTSSISPELNWKTVTKGKRSRKAVARCMNRSLDLSHNSPKRVGDFSGSDSDKFGETGNGQSLSDKAEYIPLKKRRHFLRSPSPSSRPPLCGAEPMSPQVLTPSSEDLLSDHNGSSGSYTNGRVGAFTSCLDKVPGHIIGGFDSSDNFAGIALLAAAACFNNIDEDAFVDKLDATEVSSAPQKSDDMSLPQIESMHCSESGKQVSSIENKDCSLVVGSVDGSHSSYESKELVSGKSASPKIDRLHWDLNTPMDAWDQPNSDGNGKDVSEEIILPDKEGCEIEKVAINKRNDAEPCLPPMKIENAAVGTISKLEENDSKELYCNDGIGMKPSTLSIFNGVSRGAVHSSSADSGRNELVNSPKAESCHSSEVSGRCQDTKSDTMGGAHIEDKCKDADGLSLSNPSDHNAAFKDDSASDKLAGGCDGHMEFAEGCLKTCELPDGSMGKEVCLDSCQALEAENSESGLCNDPHPSSKHSTAPISTGGGSDVSCDAKEDSVKLVSGNLGTDAGEDASSKGILAEHEDPNLSNGGSEKINTMDGSGYDSPYEDGELRVSVFNFENELEDGEQECLDYESEGRVGGGSDAGDSPDPKTMEADAEGTDKSSVLAVHGRETEFMKSGFGSSLRSGEENENSEKTEVSGEKVSNQGSGTTEERFADVMMVERNYDVVRRLHTADHMDVNEEIGEVRSRTNRGKLLSRIEGPPSLDNTEKDVAYRRSRDVGDPYFRKERNGAPDRFVAGYRSDNHYRGRRNEGDGECDYWNSRERFSSGYRGPEGRGQSRQRIAFGQSVDKFGVDSHNHRHPFNYAFHVGRDSSPDRFASRFRSTGQDRDKNGGNNQLTHWGPRMRYPYHGAEDNRQTRPRCVTDSFDKFGGYNNSYDRKESMNTSSRTMQGPPDWRRSPIDRDDYHHGGLRRNPGLSSRGTRGGFRKFSDYRGFRDDYHQPMNEENAASGRAPHYAWREQKFLPHSARGARTSLPHRSSRSRSRTRSPRPWLPLRERDSRHRSRSPDFRSESQLERGRVPFQNPNFEADYDDSFVSPPRGRFSPQRNFRRAEDQNVSDSHVRNRRSPFNGYGQGQRMDSVGLSGRLKSDDSFRPTLRPGRFPPVAGVGRGCKLEDGNEEKAHGDNRSETVQ</sequence>
<dbReference type="PANTHER" id="PTHR34536">
    <property type="entry name" value="DENTIN SIALOPHOSPHOPROTEIN-LIKE PROTEIN"/>
    <property type="match status" value="1"/>
</dbReference>
<feature type="compositionally biased region" description="Basic and acidic residues" evidence="1">
    <location>
        <begin position="1262"/>
        <end position="1282"/>
    </location>
</feature>
<protein>
    <submittedName>
        <fullName evidence="3">OLC1v1027478C1</fullName>
    </submittedName>
</protein>
<feature type="region of interest" description="Disordered" evidence="1">
    <location>
        <begin position="186"/>
        <end position="266"/>
    </location>
</feature>
<feature type="region of interest" description="Disordered" evidence="1">
    <location>
        <begin position="611"/>
        <end position="639"/>
    </location>
</feature>
<feature type="compositionally biased region" description="Basic and acidic residues" evidence="1">
    <location>
        <begin position="1145"/>
        <end position="1169"/>
    </location>
</feature>
<feature type="compositionally biased region" description="Polar residues" evidence="1">
    <location>
        <begin position="675"/>
        <end position="688"/>
    </location>
</feature>
<feature type="region of interest" description="Disordered" evidence="1">
    <location>
        <begin position="651"/>
        <end position="689"/>
    </location>
</feature>
<feature type="region of interest" description="Disordered" evidence="1">
    <location>
        <begin position="723"/>
        <end position="752"/>
    </location>
</feature>
<feature type="compositionally biased region" description="Polar residues" evidence="1">
    <location>
        <begin position="250"/>
        <end position="266"/>
    </location>
</feature>
<organism evidence="3 4">
    <name type="scientific">Oldenlandia corymbosa var. corymbosa</name>
    <dbReference type="NCBI Taxonomy" id="529605"/>
    <lineage>
        <taxon>Eukaryota</taxon>
        <taxon>Viridiplantae</taxon>
        <taxon>Streptophyta</taxon>
        <taxon>Embryophyta</taxon>
        <taxon>Tracheophyta</taxon>
        <taxon>Spermatophyta</taxon>
        <taxon>Magnoliopsida</taxon>
        <taxon>eudicotyledons</taxon>
        <taxon>Gunneridae</taxon>
        <taxon>Pentapetalae</taxon>
        <taxon>asterids</taxon>
        <taxon>lamiids</taxon>
        <taxon>Gentianales</taxon>
        <taxon>Rubiaceae</taxon>
        <taxon>Rubioideae</taxon>
        <taxon>Spermacoceae</taxon>
        <taxon>Hedyotis-Oldenlandia complex</taxon>
        <taxon>Oldenlandia</taxon>
    </lineage>
</organism>
<name>A0AAV1C9U7_OLDCO</name>